<reference evidence="2 3" key="1">
    <citation type="submission" date="2021-05" db="EMBL/GenBank/DDBJ databases">
        <title>Direct Submission.</title>
        <authorList>
            <person name="Li K."/>
            <person name="Gao J."/>
        </authorList>
    </citation>
    <scope>NUCLEOTIDE SEQUENCE [LARGE SCALE GENOMIC DNA]</scope>
    <source>
        <strain evidence="2 3">Mg02</strain>
    </source>
</reference>
<proteinExistence type="predicted"/>
<gene>
    <name evidence="2" type="ORF">KGD84_05360</name>
</gene>
<dbReference type="Gene3D" id="3.90.1200.10">
    <property type="match status" value="1"/>
</dbReference>
<sequence length="300" mass="30889">MRGSAAMETIAAAVAARHGIPPADVSPLPAGAANHVLALGESLVLRIPRGPDHEADLRKEAALIPVVRAAGVLTPELVEYRGGEPPTMLLERLPGTDLVGRTPGRDVLLDLGRRLAALHAVPADALPGLPRETGEPDPAALVGRVHAAGYIDADTAGLLRAWCAGLAPLVPAAAAPAPVHGDIAPQNLIVTPEGALAGIVDWGDAAVADPATDFAKLPPAWLPAVLEGYGAPGAEARVLWHHLAWALGRLLRPDPVRGRRHWTAPPLSRILALLLFFASGPPDPWPRLGPGALPSAPAAG</sequence>
<accession>A0ABX8BP04</accession>
<dbReference type="InterPro" id="IPR002575">
    <property type="entry name" value="Aminoglycoside_PTrfase"/>
</dbReference>
<evidence type="ECO:0000313" key="3">
    <source>
        <dbReference type="Proteomes" id="UP000676079"/>
    </source>
</evidence>
<dbReference type="SUPFAM" id="SSF56112">
    <property type="entry name" value="Protein kinase-like (PK-like)"/>
    <property type="match status" value="1"/>
</dbReference>
<dbReference type="Proteomes" id="UP000676079">
    <property type="component" value="Chromosome"/>
</dbReference>
<name>A0ABX8BP04_9ACTN</name>
<evidence type="ECO:0000259" key="1">
    <source>
        <dbReference type="Pfam" id="PF01636"/>
    </source>
</evidence>
<feature type="domain" description="Aminoglycoside phosphotransferase" evidence="1">
    <location>
        <begin position="25"/>
        <end position="230"/>
    </location>
</feature>
<dbReference type="InterPro" id="IPR011009">
    <property type="entry name" value="Kinase-like_dom_sf"/>
</dbReference>
<dbReference type="Pfam" id="PF01636">
    <property type="entry name" value="APH"/>
    <property type="match status" value="1"/>
</dbReference>
<protein>
    <submittedName>
        <fullName evidence="2">Phosphotransferase</fullName>
    </submittedName>
</protein>
<organism evidence="2 3">
    <name type="scientific">Nocardiopsis changdeensis</name>
    <dbReference type="NCBI Taxonomy" id="2831969"/>
    <lineage>
        <taxon>Bacteria</taxon>
        <taxon>Bacillati</taxon>
        <taxon>Actinomycetota</taxon>
        <taxon>Actinomycetes</taxon>
        <taxon>Streptosporangiales</taxon>
        <taxon>Nocardiopsidaceae</taxon>
        <taxon>Nocardiopsis</taxon>
    </lineage>
</organism>
<dbReference type="PANTHER" id="PTHR21310">
    <property type="entry name" value="AMINOGLYCOSIDE PHOSPHOTRANSFERASE-RELATED-RELATED"/>
    <property type="match status" value="1"/>
</dbReference>
<keyword evidence="3" id="KW-1185">Reference proteome</keyword>
<dbReference type="EMBL" id="CP074133">
    <property type="protein sequence ID" value="QUX23772.1"/>
    <property type="molecule type" value="Genomic_DNA"/>
</dbReference>
<dbReference type="InterPro" id="IPR051678">
    <property type="entry name" value="AGP_Transferase"/>
</dbReference>
<dbReference type="Gene3D" id="3.30.200.20">
    <property type="entry name" value="Phosphorylase Kinase, domain 1"/>
    <property type="match status" value="1"/>
</dbReference>
<evidence type="ECO:0000313" key="2">
    <source>
        <dbReference type="EMBL" id="QUX23772.1"/>
    </source>
</evidence>